<organism evidence="3 4">
    <name type="scientific">Sphaerisporangium dianthi</name>
    <dbReference type="NCBI Taxonomy" id="1436120"/>
    <lineage>
        <taxon>Bacteria</taxon>
        <taxon>Bacillati</taxon>
        <taxon>Actinomycetota</taxon>
        <taxon>Actinomycetes</taxon>
        <taxon>Streptosporangiales</taxon>
        <taxon>Streptosporangiaceae</taxon>
        <taxon>Sphaerisporangium</taxon>
    </lineage>
</organism>
<proteinExistence type="predicted"/>
<accession>A0ABV9CN29</accession>
<feature type="domain" description="NAD-dependent epimerase/dehydratase" evidence="2">
    <location>
        <begin position="3"/>
        <end position="180"/>
    </location>
</feature>
<protein>
    <submittedName>
        <fullName evidence="3">NAD-dependent epimerase/dehydratase family protein</fullName>
    </submittedName>
</protein>
<dbReference type="PANTHER" id="PTHR48079">
    <property type="entry name" value="PROTEIN YEEZ"/>
    <property type="match status" value="1"/>
</dbReference>
<feature type="region of interest" description="Disordered" evidence="1">
    <location>
        <begin position="340"/>
        <end position="363"/>
    </location>
</feature>
<dbReference type="InterPro" id="IPR001509">
    <property type="entry name" value="Epimerase_deHydtase"/>
</dbReference>
<dbReference type="SUPFAM" id="SSF51735">
    <property type="entry name" value="NAD(P)-binding Rossmann-fold domains"/>
    <property type="match status" value="1"/>
</dbReference>
<gene>
    <name evidence="3" type="ORF">ACFO60_28240</name>
</gene>
<dbReference type="RefSeq" id="WP_380845749.1">
    <property type="nucleotide sequence ID" value="NZ_JBHSFP010000024.1"/>
</dbReference>
<name>A0ABV9CN29_9ACTN</name>
<dbReference type="InterPro" id="IPR036291">
    <property type="entry name" value="NAD(P)-bd_dom_sf"/>
</dbReference>
<dbReference type="Pfam" id="PF01370">
    <property type="entry name" value="Epimerase"/>
    <property type="match status" value="1"/>
</dbReference>
<dbReference type="Gene3D" id="3.40.50.720">
    <property type="entry name" value="NAD(P)-binding Rossmann-like Domain"/>
    <property type="match status" value="1"/>
</dbReference>
<reference evidence="4" key="1">
    <citation type="journal article" date="2019" name="Int. J. Syst. Evol. Microbiol.">
        <title>The Global Catalogue of Microorganisms (GCM) 10K type strain sequencing project: providing services to taxonomists for standard genome sequencing and annotation.</title>
        <authorList>
            <consortium name="The Broad Institute Genomics Platform"/>
            <consortium name="The Broad Institute Genome Sequencing Center for Infectious Disease"/>
            <person name="Wu L."/>
            <person name="Ma J."/>
        </authorList>
    </citation>
    <scope>NUCLEOTIDE SEQUENCE [LARGE SCALE GENOMIC DNA]</scope>
    <source>
        <strain evidence="4">CGMCC 4.7132</strain>
    </source>
</reference>
<dbReference type="PANTHER" id="PTHR48079:SF6">
    <property type="entry name" value="NAD(P)-BINDING DOMAIN-CONTAINING PROTEIN-RELATED"/>
    <property type="match status" value="1"/>
</dbReference>
<comment type="caution">
    <text evidence="3">The sequence shown here is derived from an EMBL/GenBank/DDBJ whole genome shotgun (WGS) entry which is preliminary data.</text>
</comment>
<evidence type="ECO:0000313" key="4">
    <source>
        <dbReference type="Proteomes" id="UP001596004"/>
    </source>
</evidence>
<dbReference type="InterPro" id="IPR051783">
    <property type="entry name" value="NAD(P)-dependent_oxidoreduct"/>
</dbReference>
<keyword evidence="4" id="KW-1185">Reference proteome</keyword>
<sequence length="363" mass="38400">MRVIVVGATGNVGTSVVSALESDPDVTSIVGVARRLPARRPGIAAERPGVAAAQPGKTRWHSADVTTSDLTGIFAGADAVVNLAWLFQPTREPVTTWRANVLGGMRVFRAVAEAGVSILVHASSVGAYSPGPKDRAVDERWPTHGCPGAAYSREKAYLERVLDVFENDHPSIRVVRMRPGFIFKREAAAGQRRLFAGPFLPGRLLRAGRVPFVPGIPGLRVQALHSSDAGEAYRLAVTRSVFGAFNLAAEPVLDAATLADLLGARVVPVAPYVARTAVAAAWHLRLIPASPGLMEMALQIPVMDTTRARTVLGWRPRHTAIEAVGELLEGLRTGAGMDTPPLRADAGGPARVGELATGVGRRP</sequence>
<evidence type="ECO:0000256" key="1">
    <source>
        <dbReference type="SAM" id="MobiDB-lite"/>
    </source>
</evidence>
<evidence type="ECO:0000259" key="2">
    <source>
        <dbReference type="Pfam" id="PF01370"/>
    </source>
</evidence>
<dbReference type="EMBL" id="JBHSFP010000024">
    <property type="protein sequence ID" value="MFC4534665.1"/>
    <property type="molecule type" value="Genomic_DNA"/>
</dbReference>
<evidence type="ECO:0000313" key="3">
    <source>
        <dbReference type="EMBL" id="MFC4534665.1"/>
    </source>
</evidence>
<dbReference type="Proteomes" id="UP001596004">
    <property type="component" value="Unassembled WGS sequence"/>
</dbReference>